<dbReference type="GO" id="GO:0006559">
    <property type="term" value="P:L-phenylalanine catabolic process"/>
    <property type="evidence" value="ECO:0007669"/>
    <property type="project" value="InterPro"/>
</dbReference>
<dbReference type="InterPro" id="IPR023144">
    <property type="entry name" value="Phe_NH3-lyase_shielding_dom_sf"/>
</dbReference>
<dbReference type="Proteomes" id="UP000248349">
    <property type="component" value="Unassembled WGS sequence"/>
</dbReference>
<dbReference type="NCBIfam" id="TIGR01226">
    <property type="entry name" value="phe_am_lyase"/>
    <property type="match status" value="1"/>
</dbReference>
<protein>
    <submittedName>
        <fullName evidence="3">Phenylalanine ammonia-lyase</fullName>
    </submittedName>
</protein>
<evidence type="ECO:0000313" key="3">
    <source>
        <dbReference type="EMBL" id="PYH40579.1"/>
    </source>
</evidence>
<dbReference type="InterPro" id="IPR008948">
    <property type="entry name" value="L-Aspartase-like"/>
</dbReference>
<evidence type="ECO:0000256" key="1">
    <source>
        <dbReference type="ARBA" id="ARBA00007238"/>
    </source>
</evidence>
<evidence type="ECO:0000313" key="4">
    <source>
        <dbReference type="Proteomes" id="UP000248349"/>
    </source>
</evidence>
<dbReference type="GO" id="GO:0016841">
    <property type="term" value="F:ammonia-lyase activity"/>
    <property type="evidence" value="ECO:0007669"/>
    <property type="project" value="InterPro"/>
</dbReference>
<dbReference type="Pfam" id="PF00221">
    <property type="entry name" value="Lyase_aromatic"/>
    <property type="match status" value="1"/>
</dbReference>
<dbReference type="InterPro" id="IPR001106">
    <property type="entry name" value="Aromatic_Lyase"/>
</dbReference>
<proteinExistence type="inferred from homology"/>
<dbReference type="RefSeq" id="XP_025426561.1">
    <property type="nucleotide sequence ID" value="XM_025571070.1"/>
</dbReference>
<dbReference type="InterPro" id="IPR024083">
    <property type="entry name" value="Fumarase/histidase_N"/>
</dbReference>
<dbReference type="PANTHER" id="PTHR10362">
    <property type="entry name" value="HISTIDINE AMMONIA-LYASE"/>
    <property type="match status" value="1"/>
</dbReference>
<dbReference type="CDD" id="cd00332">
    <property type="entry name" value="PAL-HAL"/>
    <property type="match status" value="1"/>
</dbReference>
<keyword evidence="2 3" id="KW-0456">Lyase</keyword>
<dbReference type="AlphaFoldDB" id="A0A318Z0Z1"/>
<dbReference type="Gene3D" id="1.20.200.10">
    <property type="entry name" value="Fumarase/aspartase (Central domain)"/>
    <property type="match status" value="1"/>
</dbReference>
<dbReference type="InterPro" id="IPR022313">
    <property type="entry name" value="Phe/His_NH3-lyase_AS"/>
</dbReference>
<dbReference type="OrthoDB" id="10051290at2759"/>
<evidence type="ECO:0000256" key="2">
    <source>
        <dbReference type="RuleBase" id="RU003954"/>
    </source>
</evidence>
<dbReference type="PROSITE" id="PS00488">
    <property type="entry name" value="PAL_HISTIDASE"/>
    <property type="match status" value="1"/>
</dbReference>
<dbReference type="GO" id="GO:0005737">
    <property type="term" value="C:cytoplasm"/>
    <property type="evidence" value="ECO:0007669"/>
    <property type="project" value="InterPro"/>
</dbReference>
<sequence>MHHFATVAVARHPDRSYSNSDWIPRYPTKYSRLCLKTQIADKSELALASRTHWFRIRMQPFKFHTSLVVQQWKLCRQLAGEPEVEVIIDGDTLDIPHVVYVARHVRSVRIAPTAYAEVNRGHNALLKSLSSGEVIYGVNTGFGASAHTRTKDVQALQRVLTRELGYGILPPGSRDVQPRRRSVCEDHDFFDLAQEEANESYHLPMTWVRGAMLLRLNTLIRGHSAIRPVILDQLQALLAHNIVPMAPLRGSISASGDLSPLAYISSVIQGKPTVRVFPPAGHAQDLYADEALAGAGIAPVDLTAKEGLAIVNGTAISAACGALVLHDVQHLAVLAQVLTAMTVEALLGSPESFQRFFAEVRPHPGQMESARNIRAFLRGSKLAQNKDGKDGALRQDRYSVRTAAQWLGPVLEDLLLAHQQMSIECNSTTDNPLVTHEGEFLHGGNFQAKAVTAAMEKSRQGIQSIGRMLYTQCQEMINPATSWGLTPNLVAEEPSKSGIFKAIDIYISALQSELGFLAGPVNHVNNAEMGNQSLNSLALISARYTATGVRVLTEIIAAHFLSACQALDLRAMQLQFLESVRDPFSALLNELVHNIEPSVEGEEQSCTIDTEALAPTLWLHLGTMLVSTVTMDTTDRFVHIAKSMRVPILDCVGPSVSSPKLLGALQRFVEATGTLLLDAWCVNRDAYMIHGDASAYLGVASKKVYAFVRRTLGVPFLCTAQILTPTAEAMQTGQRREAPTVGSYTAVIYRAIRRGEMIPLMLELLEECLAEHELAE</sequence>
<dbReference type="Gene3D" id="1.10.275.10">
    <property type="entry name" value="Fumarase/aspartase (N-terminal domain)"/>
    <property type="match status" value="1"/>
</dbReference>
<reference evidence="3 4" key="1">
    <citation type="submission" date="2016-12" db="EMBL/GenBank/DDBJ databases">
        <title>The genomes of Aspergillus section Nigri reveals drivers in fungal speciation.</title>
        <authorList>
            <consortium name="DOE Joint Genome Institute"/>
            <person name="Vesth T.C."/>
            <person name="Nybo J."/>
            <person name="Theobald S."/>
            <person name="Brandl J."/>
            <person name="Frisvad J.C."/>
            <person name="Nielsen K.F."/>
            <person name="Lyhne E.K."/>
            <person name="Kogle M.E."/>
            <person name="Kuo A."/>
            <person name="Riley R."/>
            <person name="Clum A."/>
            <person name="Nolan M."/>
            <person name="Lipzen A."/>
            <person name="Salamov A."/>
            <person name="Henrissat B."/>
            <person name="Wiebenga A."/>
            <person name="De Vries R.P."/>
            <person name="Grigoriev I.V."/>
            <person name="Mortensen U.H."/>
            <person name="Andersen M.R."/>
            <person name="Baker S.E."/>
        </authorList>
    </citation>
    <scope>NUCLEOTIDE SEQUENCE [LARGE SCALE GENOMIC DNA]</scope>
    <source>
        <strain evidence="3 4">JOP 1030-1</strain>
    </source>
</reference>
<gene>
    <name evidence="3" type="ORF">BP01DRAFT_208268</name>
</gene>
<accession>A0A318Z0Z1</accession>
<dbReference type="GeneID" id="37072298"/>
<comment type="similarity">
    <text evidence="1 2">Belongs to the PAL/histidase family.</text>
</comment>
<dbReference type="STRING" id="1450539.A0A318Z0Z1"/>
<organism evidence="3 4">
    <name type="scientific">Aspergillus saccharolyticus JOP 1030-1</name>
    <dbReference type="NCBI Taxonomy" id="1450539"/>
    <lineage>
        <taxon>Eukaryota</taxon>
        <taxon>Fungi</taxon>
        <taxon>Dikarya</taxon>
        <taxon>Ascomycota</taxon>
        <taxon>Pezizomycotina</taxon>
        <taxon>Eurotiomycetes</taxon>
        <taxon>Eurotiomycetidae</taxon>
        <taxon>Eurotiales</taxon>
        <taxon>Aspergillaceae</taxon>
        <taxon>Aspergillus</taxon>
        <taxon>Aspergillus subgen. Circumdati</taxon>
    </lineage>
</organism>
<keyword evidence="4" id="KW-1185">Reference proteome</keyword>
<dbReference type="Gene3D" id="1.10.274.20">
    <property type="entry name" value="Phenylalanine ammonia-lyase 1, domain 3"/>
    <property type="match status" value="1"/>
</dbReference>
<dbReference type="InterPro" id="IPR005922">
    <property type="entry name" value="Phe_NH3-lyase"/>
</dbReference>
<dbReference type="SUPFAM" id="SSF48557">
    <property type="entry name" value="L-aspartase-like"/>
    <property type="match status" value="1"/>
</dbReference>
<dbReference type="EMBL" id="KZ821282">
    <property type="protein sequence ID" value="PYH40579.1"/>
    <property type="molecule type" value="Genomic_DNA"/>
</dbReference>
<name>A0A318Z0Z1_9EURO</name>